<protein>
    <submittedName>
        <fullName evidence="1">Uncharacterized protein</fullName>
    </submittedName>
</protein>
<sequence>MAQSNPGDQEAVGLCWELHSEVRPFFTESGLAILMNVNNKGRNRNWGLYLRISGRLSKPLCHQRLPDDIKDWTRLKHFE</sequence>
<proteinExistence type="predicted"/>
<organism evidence="1 2">
    <name type="scientific">Plakobranchus ocellatus</name>
    <dbReference type="NCBI Taxonomy" id="259542"/>
    <lineage>
        <taxon>Eukaryota</taxon>
        <taxon>Metazoa</taxon>
        <taxon>Spiralia</taxon>
        <taxon>Lophotrochozoa</taxon>
        <taxon>Mollusca</taxon>
        <taxon>Gastropoda</taxon>
        <taxon>Heterobranchia</taxon>
        <taxon>Euthyneura</taxon>
        <taxon>Panpulmonata</taxon>
        <taxon>Sacoglossa</taxon>
        <taxon>Placobranchoidea</taxon>
        <taxon>Plakobranchidae</taxon>
        <taxon>Plakobranchus</taxon>
    </lineage>
</organism>
<comment type="caution">
    <text evidence="1">The sequence shown here is derived from an EMBL/GenBank/DDBJ whole genome shotgun (WGS) entry which is preliminary data.</text>
</comment>
<evidence type="ECO:0000313" key="2">
    <source>
        <dbReference type="Proteomes" id="UP000735302"/>
    </source>
</evidence>
<reference evidence="1 2" key="1">
    <citation type="journal article" date="2021" name="Elife">
        <title>Chloroplast acquisition without the gene transfer in kleptoplastic sea slugs, Plakobranchus ocellatus.</title>
        <authorList>
            <person name="Maeda T."/>
            <person name="Takahashi S."/>
            <person name="Yoshida T."/>
            <person name="Shimamura S."/>
            <person name="Takaki Y."/>
            <person name="Nagai Y."/>
            <person name="Toyoda A."/>
            <person name="Suzuki Y."/>
            <person name="Arimoto A."/>
            <person name="Ishii H."/>
            <person name="Satoh N."/>
            <person name="Nishiyama T."/>
            <person name="Hasebe M."/>
            <person name="Maruyama T."/>
            <person name="Minagawa J."/>
            <person name="Obokata J."/>
            <person name="Shigenobu S."/>
        </authorList>
    </citation>
    <scope>NUCLEOTIDE SEQUENCE [LARGE SCALE GENOMIC DNA]</scope>
</reference>
<accession>A0AAV4BNC8</accession>
<dbReference type="EMBL" id="BLXT01005154">
    <property type="protein sequence ID" value="GFO20364.1"/>
    <property type="molecule type" value="Genomic_DNA"/>
</dbReference>
<name>A0AAV4BNC8_9GAST</name>
<evidence type="ECO:0000313" key="1">
    <source>
        <dbReference type="EMBL" id="GFO20364.1"/>
    </source>
</evidence>
<keyword evidence="2" id="KW-1185">Reference proteome</keyword>
<gene>
    <name evidence="1" type="ORF">PoB_004686900</name>
</gene>
<dbReference type="Proteomes" id="UP000735302">
    <property type="component" value="Unassembled WGS sequence"/>
</dbReference>
<dbReference type="AlphaFoldDB" id="A0AAV4BNC8"/>